<feature type="binding site" evidence="6">
    <location>
        <position position="188"/>
    </location>
    <ligand>
        <name>substrate</name>
    </ligand>
</feature>
<dbReference type="InterPro" id="IPR015868">
    <property type="entry name" value="Glutaminase"/>
</dbReference>
<feature type="binding site" evidence="6">
    <location>
        <position position="164"/>
    </location>
    <ligand>
        <name>substrate</name>
    </ligand>
</feature>
<evidence type="ECO:0000313" key="7">
    <source>
        <dbReference type="EMBL" id="KPQ13182.1"/>
    </source>
</evidence>
<comment type="catalytic activity">
    <reaction evidence="5 6">
        <text>L-glutamine + H2O = L-glutamate + NH4(+)</text>
        <dbReference type="Rhea" id="RHEA:15889"/>
        <dbReference type="ChEBI" id="CHEBI:15377"/>
        <dbReference type="ChEBI" id="CHEBI:28938"/>
        <dbReference type="ChEBI" id="CHEBI:29985"/>
        <dbReference type="ChEBI" id="CHEBI:58359"/>
        <dbReference type="EC" id="3.5.1.2"/>
    </reaction>
</comment>
<dbReference type="PANTHER" id="PTHR12544">
    <property type="entry name" value="GLUTAMINASE"/>
    <property type="match status" value="1"/>
</dbReference>
<dbReference type="PATRIC" id="fig|1305737.6.peg.3462"/>
<feature type="binding site" evidence="6">
    <location>
        <position position="113"/>
    </location>
    <ligand>
        <name>substrate</name>
    </ligand>
</feature>
<comment type="similarity">
    <text evidence="1 6">Belongs to the glutaminase family.</text>
</comment>
<evidence type="ECO:0000256" key="3">
    <source>
        <dbReference type="ARBA" id="ARBA00012918"/>
    </source>
</evidence>
<dbReference type="HAMAP" id="MF_00313">
    <property type="entry name" value="Glutaminase"/>
    <property type="match status" value="1"/>
</dbReference>
<accession>A0A0P7YF54</accession>
<feature type="binding site" evidence="6">
    <location>
        <position position="157"/>
    </location>
    <ligand>
        <name>substrate</name>
    </ligand>
</feature>
<sequence length="304" mass="33855">MDYQEILEEVYHQVQNLNLKGNVATYIPELADVDPKQFGIALVDLKGNVYGVGDYQVPFSIQSISKVHTLTMVFHKFDTQLWYRVNVEPSGNPFNSIAQLEYEKGIPRNPFINSGALVITDALCSKFERPTDQISDFINEISGKNCVAINQSVKDSEKSHGERNTALAYFLKSYKNFDNPVEEVLDVYFSHCAIEMNCVDLAKSFSFLANDGFSVFANRQILSESHARRVNAIMLTCGFYDEAGEFAYRVGMPGKSGVGGGVAAVMPHKFSIAVWSPELNEKGNSVKAIKALELLTDKLSFSLF</sequence>
<dbReference type="OrthoDB" id="9788822at2"/>
<dbReference type="PANTHER" id="PTHR12544:SF29">
    <property type="entry name" value="GLUTAMINASE"/>
    <property type="match status" value="1"/>
</dbReference>
<dbReference type="NCBIfam" id="NF002132">
    <property type="entry name" value="PRK00971.1-1"/>
    <property type="match status" value="1"/>
</dbReference>
<organism evidence="7 8">
    <name type="scientific">Algoriphagus marincola HL-49</name>
    <dbReference type="NCBI Taxonomy" id="1305737"/>
    <lineage>
        <taxon>Bacteria</taxon>
        <taxon>Pseudomonadati</taxon>
        <taxon>Bacteroidota</taxon>
        <taxon>Cytophagia</taxon>
        <taxon>Cytophagales</taxon>
        <taxon>Cyclobacteriaceae</taxon>
        <taxon>Algoriphagus</taxon>
    </lineage>
</organism>
<evidence type="ECO:0000256" key="2">
    <source>
        <dbReference type="ARBA" id="ARBA00011881"/>
    </source>
</evidence>
<evidence type="ECO:0000256" key="6">
    <source>
        <dbReference type="HAMAP-Rule" id="MF_00313"/>
    </source>
</evidence>
<dbReference type="GO" id="GO:0006543">
    <property type="term" value="P:L-glutamine catabolic process"/>
    <property type="evidence" value="ECO:0007669"/>
    <property type="project" value="TreeGrafter"/>
</dbReference>
<dbReference type="FunFam" id="3.40.710.10:FF:000005">
    <property type="entry name" value="Glutaminase"/>
    <property type="match status" value="1"/>
</dbReference>
<dbReference type="SUPFAM" id="SSF56601">
    <property type="entry name" value="beta-lactamase/transpeptidase-like"/>
    <property type="match status" value="1"/>
</dbReference>
<feature type="binding site" evidence="6">
    <location>
        <position position="240"/>
    </location>
    <ligand>
        <name>substrate</name>
    </ligand>
</feature>
<dbReference type="GO" id="GO:0004359">
    <property type="term" value="F:glutaminase activity"/>
    <property type="evidence" value="ECO:0007669"/>
    <property type="project" value="UniProtKB-UniRule"/>
</dbReference>
<dbReference type="GO" id="GO:0006537">
    <property type="term" value="P:glutamate biosynthetic process"/>
    <property type="evidence" value="ECO:0007669"/>
    <property type="project" value="TreeGrafter"/>
</dbReference>
<evidence type="ECO:0000256" key="1">
    <source>
        <dbReference type="ARBA" id="ARBA00011076"/>
    </source>
</evidence>
<comment type="caution">
    <text evidence="7">The sequence shown here is derived from an EMBL/GenBank/DDBJ whole genome shotgun (WGS) entry which is preliminary data.</text>
</comment>
<evidence type="ECO:0000256" key="5">
    <source>
        <dbReference type="ARBA" id="ARBA00049534"/>
    </source>
</evidence>
<dbReference type="NCBIfam" id="NF002133">
    <property type="entry name" value="PRK00971.1-2"/>
    <property type="match status" value="1"/>
</dbReference>
<gene>
    <name evidence="7" type="primary">glsA-2</name>
    <name evidence="6" type="synonym">glsA</name>
    <name evidence="7" type="ORF">HLUCCX10_13780</name>
</gene>
<evidence type="ECO:0000256" key="4">
    <source>
        <dbReference type="ARBA" id="ARBA00022801"/>
    </source>
</evidence>
<feature type="binding site" evidence="6">
    <location>
        <position position="63"/>
    </location>
    <ligand>
        <name>substrate</name>
    </ligand>
</feature>
<feature type="binding site" evidence="6">
    <location>
        <position position="258"/>
    </location>
    <ligand>
        <name>substrate</name>
    </ligand>
</feature>
<comment type="subunit">
    <text evidence="2 6">Homotetramer.</text>
</comment>
<dbReference type="Proteomes" id="UP000050421">
    <property type="component" value="Unassembled WGS sequence"/>
</dbReference>
<dbReference type="Pfam" id="PF04960">
    <property type="entry name" value="Glutaminase"/>
    <property type="match status" value="1"/>
</dbReference>
<dbReference type="EMBL" id="LJXT01000100">
    <property type="protein sequence ID" value="KPQ13182.1"/>
    <property type="molecule type" value="Genomic_DNA"/>
</dbReference>
<proteinExistence type="inferred from homology"/>
<dbReference type="AlphaFoldDB" id="A0A0P7YF54"/>
<dbReference type="NCBIfam" id="TIGR03814">
    <property type="entry name" value="Gln_ase"/>
    <property type="match status" value="1"/>
</dbReference>
<name>A0A0P7YF54_9BACT</name>
<dbReference type="eggNOG" id="COG2066">
    <property type="taxonomic scope" value="Bacteria"/>
</dbReference>
<dbReference type="InterPro" id="IPR012338">
    <property type="entry name" value="Beta-lactam/transpept-like"/>
</dbReference>
<reference evidence="7 8" key="1">
    <citation type="submission" date="2015-09" db="EMBL/GenBank/DDBJ databases">
        <title>Identification and resolution of microdiversity through metagenomic sequencing of parallel consortia.</title>
        <authorList>
            <person name="Nelson W.C."/>
            <person name="Romine M.F."/>
            <person name="Lindemann S.R."/>
        </authorList>
    </citation>
    <scope>NUCLEOTIDE SEQUENCE [LARGE SCALE GENOMIC DNA]</scope>
    <source>
        <strain evidence="7">HL-49</strain>
    </source>
</reference>
<keyword evidence="6" id="KW-0007">Acetylation</keyword>
<keyword evidence="4 6" id="KW-0378">Hydrolase</keyword>
<dbReference type="Gene3D" id="3.40.710.10">
    <property type="entry name" value="DD-peptidase/beta-lactamase superfamily"/>
    <property type="match status" value="1"/>
</dbReference>
<protein>
    <recommendedName>
        <fullName evidence="3 6">Glutaminase</fullName>
        <ecNumber evidence="3 6">3.5.1.2</ecNumber>
    </recommendedName>
</protein>
<dbReference type="EC" id="3.5.1.2" evidence="3 6"/>
<evidence type="ECO:0000313" key="8">
    <source>
        <dbReference type="Proteomes" id="UP000050421"/>
    </source>
</evidence>